<dbReference type="GO" id="GO:0005886">
    <property type="term" value="C:plasma membrane"/>
    <property type="evidence" value="ECO:0007669"/>
    <property type="project" value="UniProtKB-SubCell"/>
</dbReference>
<organism evidence="7">
    <name type="scientific">Paenibacillus sp. SYP-B3998</name>
    <dbReference type="NCBI Taxonomy" id="2678564"/>
    <lineage>
        <taxon>Bacteria</taxon>
        <taxon>Bacillati</taxon>
        <taxon>Bacillota</taxon>
        <taxon>Bacilli</taxon>
        <taxon>Bacillales</taxon>
        <taxon>Paenibacillaceae</taxon>
        <taxon>Paenibacillus</taxon>
    </lineage>
</organism>
<evidence type="ECO:0000256" key="1">
    <source>
        <dbReference type="ARBA" id="ARBA00004651"/>
    </source>
</evidence>
<proteinExistence type="predicted"/>
<keyword evidence="3 6" id="KW-0812">Transmembrane</keyword>
<reference evidence="7" key="1">
    <citation type="submission" date="2020-02" db="EMBL/GenBank/DDBJ databases">
        <authorList>
            <person name="Shen X.-R."/>
            <person name="Zhang Y.-X."/>
        </authorList>
    </citation>
    <scope>NUCLEOTIDE SEQUENCE</scope>
    <source>
        <strain evidence="7">SYP-B3998</strain>
    </source>
</reference>
<feature type="transmembrane region" description="Helical" evidence="6">
    <location>
        <begin position="38"/>
        <end position="58"/>
    </location>
</feature>
<evidence type="ECO:0000313" key="7">
    <source>
        <dbReference type="EMBL" id="NEW07978.1"/>
    </source>
</evidence>
<dbReference type="EMBL" id="JAAIKC010000007">
    <property type="protein sequence ID" value="NEW07978.1"/>
    <property type="molecule type" value="Genomic_DNA"/>
</dbReference>
<evidence type="ECO:0000256" key="6">
    <source>
        <dbReference type="SAM" id="Phobius"/>
    </source>
</evidence>
<dbReference type="RefSeq" id="WP_163949950.1">
    <property type="nucleotide sequence ID" value="NZ_JAAIKC010000007.1"/>
</dbReference>
<evidence type="ECO:0000256" key="3">
    <source>
        <dbReference type="ARBA" id="ARBA00022692"/>
    </source>
</evidence>
<feature type="transmembrane region" description="Helical" evidence="6">
    <location>
        <begin position="181"/>
        <end position="199"/>
    </location>
</feature>
<name>A0A6G4A106_9BACL</name>
<protein>
    <submittedName>
        <fullName evidence="7">Amino acid transporter</fullName>
    </submittedName>
</protein>
<feature type="transmembrane region" description="Helical" evidence="6">
    <location>
        <begin position="107"/>
        <end position="125"/>
    </location>
</feature>
<comment type="subcellular location">
    <subcellularLocation>
        <location evidence="1">Cell membrane</location>
        <topology evidence="1">Multi-pass membrane protein</topology>
    </subcellularLocation>
</comment>
<keyword evidence="5 6" id="KW-0472">Membrane</keyword>
<feature type="transmembrane region" description="Helical" evidence="6">
    <location>
        <begin position="64"/>
        <end position="86"/>
    </location>
</feature>
<evidence type="ECO:0000256" key="5">
    <source>
        <dbReference type="ARBA" id="ARBA00023136"/>
    </source>
</evidence>
<keyword evidence="2" id="KW-1003">Cell membrane</keyword>
<keyword evidence="4 6" id="KW-1133">Transmembrane helix</keyword>
<evidence type="ECO:0000256" key="4">
    <source>
        <dbReference type="ARBA" id="ARBA00022989"/>
    </source>
</evidence>
<dbReference type="PANTHER" id="PTHR30086:SF20">
    <property type="entry name" value="ARGININE EXPORTER PROTEIN ARGO-RELATED"/>
    <property type="match status" value="1"/>
</dbReference>
<sequence>MLSAIIHAFILAIGLIIPLGVQNFFIFSQGAVRGRLTYVLPIVVTAALCDTLLILVAVLGLSVIVFSFVWIKTTIVVIGVLFLLYMGYSSWKTKPSTDKKVPQHTQVGKLILFTMMISILNPHAILDTVGVIGTSSLSYQGAEKAAFTITCIAVSWLWFFLLAAAGRWIGLRDKSGRLIPYLNKVSAVVMWAAAIYLVTTL</sequence>
<comment type="caution">
    <text evidence="7">The sequence shown here is derived from an EMBL/GenBank/DDBJ whole genome shotgun (WGS) entry which is preliminary data.</text>
</comment>
<gene>
    <name evidence="7" type="ORF">GK047_18420</name>
</gene>
<feature type="transmembrane region" description="Helical" evidence="6">
    <location>
        <begin position="145"/>
        <end position="169"/>
    </location>
</feature>
<evidence type="ECO:0000256" key="2">
    <source>
        <dbReference type="ARBA" id="ARBA00022475"/>
    </source>
</evidence>
<dbReference type="InterPro" id="IPR001123">
    <property type="entry name" value="LeuE-type"/>
</dbReference>
<dbReference type="PANTHER" id="PTHR30086">
    <property type="entry name" value="ARGININE EXPORTER PROTEIN ARGO"/>
    <property type="match status" value="1"/>
</dbReference>
<dbReference type="GO" id="GO:0015171">
    <property type="term" value="F:amino acid transmembrane transporter activity"/>
    <property type="evidence" value="ECO:0007669"/>
    <property type="project" value="TreeGrafter"/>
</dbReference>
<dbReference type="AlphaFoldDB" id="A0A6G4A106"/>
<dbReference type="Pfam" id="PF01810">
    <property type="entry name" value="LysE"/>
    <property type="match status" value="1"/>
</dbReference>
<accession>A0A6G4A106</accession>
<feature type="transmembrane region" description="Helical" evidence="6">
    <location>
        <begin position="6"/>
        <end position="26"/>
    </location>
</feature>